<accession>A0A2T7CNI4</accession>
<dbReference type="Proteomes" id="UP000244336">
    <property type="component" value="Chromosome 8"/>
</dbReference>
<dbReference type="EMBL" id="CM009756">
    <property type="protein sequence ID" value="PUZ44905.1"/>
    <property type="molecule type" value="Genomic_DNA"/>
</dbReference>
<organism evidence="1 2">
    <name type="scientific">Panicum hallii var. hallii</name>
    <dbReference type="NCBI Taxonomy" id="1504633"/>
    <lineage>
        <taxon>Eukaryota</taxon>
        <taxon>Viridiplantae</taxon>
        <taxon>Streptophyta</taxon>
        <taxon>Embryophyta</taxon>
        <taxon>Tracheophyta</taxon>
        <taxon>Spermatophyta</taxon>
        <taxon>Magnoliopsida</taxon>
        <taxon>Liliopsida</taxon>
        <taxon>Poales</taxon>
        <taxon>Poaceae</taxon>
        <taxon>PACMAD clade</taxon>
        <taxon>Panicoideae</taxon>
        <taxon>Panicodae</taxon>
        <taxon>Paniceae</taxon>
        <taxon>Panicinae</taxon>
        <taxon>Panicum</taxon>
        <taxon>Panicum sect. Panicum</taxon>
    </lineage>
</organism>
<evidence type="ECO:0000313" key="2">
    <source>
        <dbReference type="Proteomes" id="UP000244336"/>
    </source>
</evidence>
<dbReference type="Gramene" id="PUZ44905">
    <property type="protein sequence ID" value="PUZ44905"/>
    <property type="gene ID" value="GQ55_8G173200"/>
</dbReference>
<protein>
    <submittedName>
        <fullName evidence="1">Uncharacterized protein</fullName>
    </submittedName>
</protein>
<keyword evidence="2" id="KW-1185">Reference proteome</keyword>
<proteinExistence type="predicted"/>
<sequence length="81" mass="9108">MPSSRSTSCSSPRPCPHSLLWNCPALRTFPIIPRTRIKWWIELPGAAFKNIGNSNISICQVDCPKNDNMTRPIPLNCSQQI</sequence>
<dbReference type="AlphaFoldDB" id="A0A2T7CNI4"/>
<evidence type="ECO:0000313" key="1">
    <source>
        <dbReference type="EMBL" id="PUZ44905.1"/>
    </source>
</evidence>
<name>A0A2T7CNI4_9POAL</name>
<gene>
    <name evidence="1" type="ORF">GQ55_8G173200</name>
</gene>
<reference evidence="1 2" key="1">
    <citation type="submission" date="2018-04" db="EMBL/GenBank/DDBJ databases">
        <title>WGS assembly of Panicum hallii var. hallii HAL2.</title>
        <authorList>
            <person name="Lovell J."/>
            <person name="Jenkins J."/>
            <person name="Lowry D."/>
            <person name="Mamidi S."/>
            <person name="Sreedasyam A."/>
            <person name="Weng X."/>
            <person name="Barry K."/>
            <person name="Bonette J."/>
            <person name="Campitelli B."/>
            <person name="Daum C."/>
            <person name="Gordon S."/>
            <person name="Gould B."/>
            <person name="Lipzen A."/>
            <person name="MacQueen A."/>
            <person name="Palacio-Mejia J."/>
            <person name="Plott C."/>
            <person name="Shakirov E."/>
            <person name="Shu S."/>
            <person name="Yoshinaga Y."/>
            <person name="Zane M."/>
            <person name="Rokhsar D."/>
            <person name="Grimwood J."/>
            <person name="Schmutz J."/>
            <person name="Juenger T."/>
        </authorList>
    </citation>
    <scope>NUCLEOTIDE SEQUENCE [LARGE SCALE GENOMIC DNA]</scope>
    <source>
        <strain evidence="2">cv. HAL2</strain>
    </source>
</reference>